<protein>
    <recommendedName>
        <fullName evidence="10">Aconitase family protein</fullName>
    </recommendedName>
</protein>
<dbReference type="InterPro" id="IPR000573">
    <property type="entry name" value="AconitaseA/IPMdHydase_ssu_swvl"/>
</dbReference>
<evidence type="ECO:0000313" key="8">
    <source>
        <dbReference type="EMBL" id="RDL41554.1"/>
    </source>
</evidence>
<dbReference type="EMBL" id="NPIC01000001">
    <property type="protein sequence ID" value="RDL41554.1"/>
    <property type="molecule type" value="Genomic_DNA"/>
</dbReference>
<dbReference type="STRING" id="2656787.A0A370U1B2"/>
<dbReference type="InterPro" id="IPR001030">
    <property type="entry name" value="Acoase/IPM_deHydtase_lsu_aba"/>
</dbReference>
<dbReference type="GO" id="GO:0170038">
    <property type="term" value="P:proteinogenic amino acid biosynthetic process"/>
    <property type="evidence" value="ECO:0007669"/>
    <property type="project" value="UniProtKB-ARBA"/>
</dbReference>
<evidence type="ECO:0008006" key="10">
    <source>
        <dbReference type="Google" id="ProtNLM"/>
    </source>
</evidence>
<gene>
    <name evidence="8" type="ORF">BP5553_01533</name>
</gene>
<dbReference type="SUPFAM" id="SSF53732">
    <property type="entry name" value="Aconitase iron-sulfur domain"/>
    <property type="match status" value="1"/>
</dbReference>
<dbReference type="NCBIfam" id="TIGR02087">
    <property type="entry name" value="LEUD_arch"/>
    <property type="match status" value="1"/>
</dbReference>
<keyword evidence="2" id="KW-0408">Iron</keyword>
<comment type="caution">
    <text evidence="8">The sequence shown here is derived from an EMBL/GenBank/DDBJ whole genome shotgun (WGS) entry which is preliminary data.</text>
</comment>
<evidence type="ECO:0000256" key="4">
    <source>
        <dbReference type="ARBA" id="ARBA00023239"/>
    </source>
</evidence>
<dbReference type="InterPro" id="IPR050067">
    <property type="entry name" value="IPM_dehydratase_rel_enz"/>
</dbReference>
<dbReference type="AlphaFoldDB" id="A0A370U1B2"/>
<evidence type="ECO:0000256" key="1">
    <source>
        <dbReference type="ARBA" id="ARBA00022723"/>
    </source>
</evidence>
<dbReference type="GO" id="GO:0016836">
    <property type="term" value="F:hydro-lyase activity"/>
    <property type="evidence" value="ECO:0007669"/>
    <property type="project" value="InterPro"/>
</dbReference>
<dbReference type="Gene3D" id="3.30.499.10">
    <property type="entry name" value="Aconitase, domain 3"/>
    <property type="match status" value="2"/>
</dbReference>
<dbReference type="InterPro" id="IPR036008">
    <property type="entry name" value="Aconitase_4Fe-4S_dom"/>
</dbReference>
<dbReference type="PANTHER" id="PTHR43822">
    <property type="entry name" value="HOMOACONITASE, MITOCHONDRIAL-RELATED"/>
    <property type="match status" value="1"/>
</dbReference>
<dbReference type="Gene3D" id="3.20.19.10">
    <property type="entry name" value="Aconitase, domain 4"/>
    <property type="match status" value="1"/>
</dbReference>
<dbReference type="InterPro" id="IPR015928">
    <property type="entry name" value="Aconitase/3IPM_dehydase_swvl"/>
</dbReference>
<proteinExistence type="predicted"/>
<feature type="domain" description="Aconitase A/isopropylmalate dehydratase small subunit swivel" evidence="7">
    <location>
        <begin position="664"/>
        <end position="718"/>
    </location>
</feature>
<dbReference type="GO" id="GO:0170034">
    <property type="term" value="P:L-amino acid biosynthetic process"/>
    <property type="evidence" value="ECO:0007669"/>
    <property type="project" value="UniProtKB-ARBA"/>
</dbReference>
<organism evidence="8 9">
    <name type="scientific">Venustampulla echinocandica</name>
    <dbReference type="NCBI Taxonomy" id="2656787"/>
    <lineage>
        <taxon>Eukaryota</taxon>
        <taxon>Fungi</taxon>
        <taxon>Dikarya</taxon>
        <taxon>Ascomycota</taxon>
        <taxon>Pezizomycotina</taxon>
        <taxon>Leotiomycetes</taxon>
        <taxon>Helotiales</taxon>
        <taxon>Pleuroascaceae</taxon>
        <taxon>Venustampulla</taxon>
    </lineage>
</organism>
<dbReference type="InterPro" id="IPR015931">
    <property type="entry name" value="Acnase/IPM_dHydase_lsu_aba_1/3"/>
</dbReference>
<name>A0A370U1B2_9HELO</name>
<dbReference type="PRINTS" id="PR00415">
    <property type="entry name" value="ACONITASE"/>
</dbReference>
<keyword evidence="3" id="KW-0411">Iron-sulfur</keyword>
<dbReference type="Pfam" id="PF00330">
    <property type="entry name" value="Aconitase"/>
    <property type="match status" value="2"/>
</dbReference>
<reference evidence="8 9" key="1">
    <citation type="journal article" date="2018" name="IMA Fungus">
        <title>IMA Genome-F 9: Draft genome sequence of Annulohypoxylon stygium, Aspergillus mulundensis, Berkeleyomyces basicola (syn. Thielaviopsis basicola), Ceratocystis smalleyi, two Cercospora beticola strains, Coleophoma cylindrospora, Fusarium fracticaudum, Phialophora cf. hyalina, and Morchella septimelata.</title>
        <authorList>
            <person name="Wingfield B.D."/>
            <person name="Bills G.F."/>
            <person name="Dong Y."/>
            <person name="Huang W."/>
            <person name="Nel W.J."/>
            <person name="Swalarsk-Parry B.S."/>
            <person name="Vaghefi N."/>
            <person name="Wilken P.M."/>
            <person name="An Z."/>
            <person name="de Beer Z.W."/>
            <person name="De Vos L."/>
            <person name="Chen L."/>
            <person name="Duong T.A."/>
            <person name="Gao Y."/>
            <person name="Hammerbacher A."/>
            <person name="Kikkert J.R."/>
            <person name="Li Y."/>
            <person name="Li H."/>
            <person name="Li K."/>
            <person name="Li Q."/>
            <person name="Liu X."/>
            <person name="Ma X."/>
            <person name="Naidoo K."/>
            <person name="Pethybridge S.J."/>
            <person name="Sun J."/>
            <person name="Steenkamp E.T."/>
            <person name="van der Nest M.A."/>
            <person name="van Wyk S."/>
            <person name="Wingfield M.J."/>
            <person name="Xiong C."/>
            <person name="Yue Q."/>
            <person name="Zhang X."/>
        </authorList>
    </citation>
    <scope>NUCLEOTIDE SEQUENCE [LARGE SCALE GENOMIC DNA]</scope>
    <source>
        <strain evidence="8 9">BP 5553</strain>
    </source>
</reference>
<feature type="region of interest" description="Disordered" evidence="5">
    <location>
        <begin position="543"/>
        <end position="586"/>
    </location>
</feature>
<evidence type="ECO:0000256" key="3">
    <source>
        <dbReference type="ARBA" id="ARBA00023014"/>
    </source>
</evidence>
<dbReference type="GO" id="GO:0046872">
    <property type="term" value="F:metal ion binding"/>
    <property type="evidence" value="ECO:0007669"/>
    <property type="project" value="UniProtKB-KW"/>
</dbReference>
<dbReference type="Proteomes" id="UP000254866">
    <property type="component" value="Unassembled WGS sequence"/>
</dbReference>
<feature type="domain" description="Aconitase/3-isopropylmalate dehydratase large subunit alpha/beta/alpha" evidence="6">
    <location>
        <begin position="410"/>
        <end position="517"/>
    </location>
</feature>
<feature type="domain" description="Aconitase/3-isopropylmalate dehydratase large subunit alpha/beta/alpha" evidence="6">
    <location>
        <begin position="223"/>
        <end position="408"/>
    </location>
</feature>
<dbReference type="InterPro" id="IPR011827">
    <property type="entry name" value="LeuD_type2/HacB/DmdB"/>
</dbReference>
<keyword evidence="1" id="KW-0479">Metal-binding</keyword>
<dbReference type="PANTHER" id="PTHR43822:SF2">
    <property type="entry name" value="HOMOACONITASE, MITOCHONDRIAL"/>
    <property type="match status" value="1"/>
</dbReference>
<dbReference type="RefSeq" id="XP_031874210.1">
    <property type="nucleotide sequence ID" value="XM_032010156.1"/>
</dbReference>
<evidence type="ECO:0000256" key="5">
    <source>
        <dbReference type="SAM" id="MobiDB-lite"/>
    </source>
</evidence>
<dbReference type="Pfam" id="PF00694">
    <property type="entry name" value="Aconitase_C"/>
    <property type="match status" value="1"/>
</dbReference>
<evidence type="ECO:0000313" key="9">
    <source>
        <dbReference type="Proteomes" id="UP000254866"/>
    </source>
</evidence>
<dbReference type="OrthoDB" id="419183at2759"/>
<feature type="compositionally biased region" description="Low complexity" evidence="5">
    <location>
        <begin position="545"/>
        <end position="560"/>
    </location>
</feature>
<evidence type="ECO:0000256" key="2">
    <source>
        <dbReference type="ARBA" id="ARBA00023004"/>
    </source>
</evidence>
<dbReference type="GeneID" id="43594382"/>
<accession>A0A370U1B2</accession>
<dbReference type="SUPFAM" id="SSF52016">
    <property type="entry name" value="LeuD/IlvD-like"/>
    <property type="match status" value="1"/>
</dbReference>
<keyword evidence="9" id="KW-1185">Reference proteome</keyword>
<keyword evidence="4" id="KW-0456">Lyase</keyword>
<dbReference type="GO" id="GO:0051536">
    <property type="term" value="F:iron-sulfur cluster binding"/>
    <property type="evidence" value="ECO:0007669"/>
    <property type="project" value="UniProtKB-KW"/>
</dbReference>
<sequence>MPPTIPVRFGETASSSLHQLLQYLQEIRQIHIIRSESETDPELLGESLLEQLKSVTDILHTKSQIREAEALSHVSSLTILSSDFGGLGYSADMYLDTQQEAEVVFLVSAWLESLNSVDRSQSFPKPLASRPEGRRGMTLSEKIFAAHDLEQKGVVTPGDVIRVSVDWILASELSWNGMERAYNSLGKPGLFRNDRFWLAGDHVVEPRVNHLPKVQALLASSKRAKEDFRMTDYQGNNYTIMHTEFCRERVQPGMLVIGSDSHTCSAGSMGALAIGLGVADVTMPLITGESWFKIPGSVNIQLINAPRPGIGGKDTILYIMKELKRNTIAADRVVEFTGPGVAHLSCDARFAIANMTTEFGGISGIFVPDEITDRFIQRRRGPRNKIGAQYFRPDEDAEYAASHLIDLAQEDLIIGALVLEAGLKLGLVPASNGKRKVVPGSLPILNRLKSLGLSEIYEQAGFEIGVPGCSYCVGMGADKADAGEVWISSQNRNFENRMGPGAIGHIGSAATVAASSFSMTITDPQPLLDLISHTRLQDILEHRSPTTSVSPTRSSRKPVSYVEPGSSTVATNGAEGVSKTPKGLEDGMPEQIKQVVNAPQAASVPSIANTILDGRIQLLGDFIDTDALAPSAALTTCITDEEFGRHCLEHTHPGFRERAKEGFNVVVAGNAFGCGSSRDCAVSALKGCGIVCVIAKSFAFIYGRNQPNLGLLGITITDESFYDAAIDGEDIKIDLEARKITVGGGEWAFNLSAMEMKLIEIGGITGAFRKFGKRLFEVMCAPIKEEKKKQSVKSGSVCESIVEIEW</sequence>
<evidence type="ECO:0000259" key="6">
    <source>
        <dbReference type="Pfam" id="PF00330"/>
    </source>
</evidence>
<evidence type="ECO:0000259" key="7">
    <source>
        <dbReference type="Pfam" id="PF00694"/>
    </source>
</evidence>